<dbReference type="AlphaFoldDB" id="J9UJM7"/>
<dbReference type="HOGENOM" id="CLU_2070855_0_0_7"/>
<dbReference type="Proteomes" id="UP000002534">
    <property type="component" value="Chromosome"/>
</dbReference>
<dbReference type="STRING" id="338963.Pcar_3460"/>
<organism evidence="2 3">
    <name type="scientific">Syntrophotalea carbinolica (strain DSM 2380 / NBRC 103641 / GraBd1)</name>
    <name type="common">Pelobacter carbinolicus</name>
    <dbReference type="NCBI Taxonomy" id="338963"/>
    <lineage>
        <taxon>Bacteria</taxon>
        <taxon>Pseudomonadati</taxon>
        <taxon>Thermodesulfobacteriota</taxon>
        <taxon>Desulfuromonadia</taxon>
        <taxon>Desulfuromonadales</taxon>
        <taxon>Syntrophotaleaceae</taxon>
        <taxon>Syntrophotalea</taxon>
    </lineage>
</organism>
<accession>J9UJM7</accession>
<sequence>MLTVNGCLKTPERKSAPAGDSRGALVKWCVRLDGPRSSGGSGNVTPEYIENSKSETLGGFTRADLSKVRDAANAFLVAYIWRQGDGELNHRAVLASLRNLRREINLFVHAAGLAEGER</sequence>
<evidence type="ECO:0000313" key="2">
    <source>
        <dbReference type="EMBL" id="AFR67610.1"/>
    </source>
</evidence>
<name>J9UJM7_SYNC1</name>
<proteinExistence type="predicted"/>
<dbReference type="KEGG" id="pca:Pcar_3460"/>
<feature type="region of interest" description="Disordered" evidence="1">
    <location>
        <begin position="1"/>
        <end position="22"/>
    </location>
</feature>
<reference evidence="2 3" key="2">
    <citation type="journal article" date="2012" name="BMC Genomics">
        <title>The genome of Pelobacter carbinolicus reveals surprising metabolic capabilities and physiological features.</title>
        <authorList>
            <person name="Aklujkar M."/>
            <person name="Haveman S.A."/>
            <person name="Didonato R.Jr."/>
            <person name="Chertkov O."/>
            <person name="Han C.S."/>
            <person name="Land M.L."/>
            <person name="Brown P."/>
            <person name="Lovley D.R."/>
        </authorList>
    </citation>
    <scope>NUCLEOTIDE SEQUENCE [LARGE SCALE GENOMIC DNA]</scope>
    <source>
        <strain evidence="3">DSM 2380 / NBRC 103641 / GraBd1</strain>
    </source>
</reference>
<protein>
    <submittedName>
        <fullName evidence="2">Uncharacterized protein</fullName>
    </submittedName>
</protein>
<reference evidence="3" key="1">
    <citation type="submission" date="2005-10" db="EMBL/GenBank/DDBJ databases">
        <title>Complete sequence of Pelobacter carbinolicus DSM 2380.</title>
        <authorList>
            <person name="Copeland A."/>
            <person name="Lucas S."/>
            <person name="Lapidus A."/>
            <person name="Barry K."/>
            <person name="Detter J.C."/>
            <person name="Glavina T."/>
            <person name="Hammon N."/>
            <person name="Israni S."/>
            <person name="Pitluck S."/>
            <person name="Chertkov O."/>
            <person name="Schmutz J."/>
            <person name="Larimer F."/>
            <person name="Land M."/>
            <person name="Kyrpides N."/>
            <person name="Ivanova N."/>
            <person name="Richardson P."/>
        </authorList>
    </citation>
    <scope>NUCLEOTIDE SEQUENCE [LARGE SCALE GENOMIC DNA]</scope>
    <source>
        <strain evidence="3">DSM 2380 / NBRC 103641 / GraBd1</strain>
    </source>
</reference>
<gene>
    <name evidence="2" type="ordered locus">Pcar_3460</name>
</gene>
<keyword evidence="3" id="KW-1185">Reference proteome</keyword>
<evidence type="ECO:0000256" key="1">
    <source>
        <dbReference type="SAM" id="MobiDB-lite"/>
    </source>
</evidence>
<dbReference type="EMBL" id="CP000142">
    <property type="protein sequence ID" value="AFR67610.1"/>
    <property type="molecule type" value="Genomic_DNA"/>
</dbReference>
<evidence type="ECO:0000313" key="3">
    <source>
        <dbReference type="Proteomes" id="UP000002534"/>
    </source>
</evidence>